<dbReference type="Pfam" id="PF03544">
    <property type="entry name" value="TonB_C"/>
    <property type="match status" value="1"/>
</dbReference>
<comment type="similarity">
    <text evidence="2 10">Belongs to the TonB family.</text>
</comment>
<keyword evidence="9" id="KW-0472">Membrane</keyword>
<name>A0ABV1M9F9_9NEIS</name>
<accession>A0ABV1M9F9</accession>
<evidence type="ECO:0000256" key="10">
    <source>
        <dbReference type="RuleBase" id="RU362123"/>
    </source>
</evidence>
<keyword evidence="6" id="KW-0812">Transmembrane</keyword>
<evidence type="ECO:0000256" key="3">
    <source>
        <dbReference type="ARBA" id="ARBA00022448"/>
    </source>
</evidence>
<keyword evidence="8" id="KW-1133">Transmembrane helix</keyword>
<dbReference type="RefSeq" id="WP_349588709.1">
    <property type="nucleotide sequence ID" value="NZ_JBEFLD010000006.1"/>
</dbReference>
<keyword evidence="14" id="KW-1185">Reference proteome</keyword>
<feature type="region of interest" description="Disordered" evidence="11">
    <location>
        <begin position="65"/>
        <end position="131"/>
    </location>
</feature>
<dbReference type="PANTHER" id="PTHR33446:SF2">
    <property type="entry name" value="PROTEIN TONB"/>
    <property type="match status" value="1"/>
</dbReference>
<evidence type="ECO:0000256" key="8">
    <source>
        <dbReference type="ARBA" id="ARBA00022989"/>
    </source>
</evidence>
<organism evidence="13 14">
    <name type="scientific">Vogesella oryzagri</name>
    <dbReference type="NCBI Taxonomy" id="3160864"/>
    <lineage>
        <taxon>Bacteria</taxon>
        <taxon>Pseudomonadati</taxon>
        <taxon>Pseudomonadota</taxon>
        <taxon>Betaproteobacteria</taxon>
        <taxon>Neisseriales</taxon>
        <taxon>Chromobacteriaceae</taxon>
        <taxon>Vogesella</taxon>
    </lineage>
</organism>
<evidence type="ECO:0000256" key="2">
    <source>
        <dbReference type="ARBA" id="ARBA00006555"/>
    </source>
</evidence>
<keyword evidence="10" id="KW-0735">Signal-anchor</keyword>
<dbReference type="PANTHER" id="PTHR33446">
    <property type="entry name" value="PROTEIN TONB-RELATED"/>
    <property type="match status" value="1"/>
</dbReference>
<dbReference type="PRINTS" id="PR01374">
    <property type="entry name" value="TONBPROTEIN"/>
</dbReference>
<evidence type="ECO:0000256" key="6">
    <source>
        <dbReference type="ARBA" id="ARBA00022692"/>
    </source>
</evidence>
<evidence type="ECO:0000259" key="12">
    <source>
        <dbReference type="PROSITE" id="PS52015"/>
    </source>
</evidence>
<keyword evidence="4 10" id="KW-1003">Cell membrane</keyword>
<dbReference type="PROSITE" id="PS52015">
    <property type="entry name" value="TONB_CTD"/>
    <property type="match status" value="1"/>
</dbReference>
<dbReference type="InterPro" id="IPR003538">
    <property type="entry name" value="TonB"/>
</dbReference>
<feature type="compositionally biased region" description="Low complexity" evidence="11">
    <location>
        <begin position="94"/>
        <end position="111"/>
    </location>
</feature>
<evidence type="ECO:0000256" key="5">
    <source>
        <dbReference type="ARBA" id="ARBA00022519"/>
    </source>
</evidence>
<dbReference type="InterPro" id="IPR051045">
    <property type="entry name" value="TonB-dependent_transducer"/>
</dbReference>
<proteinExistence type="inferred from homology"/>
<dbReference type="InterPro" id="IPR006260">
    <property type="entry name" value="TonB/TolA_C"/>
</dbReference>
<keyword evidence="3 10" id="KW-0813">Transport</keyword>
<sequence length="223" mass="23149">MRLALLLSLLLHALLLAALARTLWLPLTPAAPLVLELRLATAASGGAAKGRAGGAPPVTARAAVQPREAVRPTPAPLQPSRPAVVAGAVSTRQPAAPASTAPTAAAAPSAPVAQTEGAAGGPQHGAPPAGDMRKARLVSAPRPAYPPLSRELNEAGVVWLRLTVDEQGTVSNVQLLRSSGFRRLDKAAMAVVWQWRFLPQLEAGKVVVADIEQPVRFNLQESE</sequence>
<evidence type="ECO:0000256" key="4">
    <source>
        <dbReference type="ARBA" id="ARBA00022475"/>
    </source>
</evidence>
<gene>
    <name evidence="13" type="ORF">ABNW52_13430</name>
</gene>
<evidence type="ECO:0000313" key="14">
    <source>
        <dbReference type="Proteomes" id="UP001433638"/>
    </source>
</evidence>
<dbReference type="Proteomes" id="UP001433638">
    <property type="component" value="Unassembled WGS sequence"/>
</dbReference>
<dbReference type="SUPFAM" id="SSF74653">
    <property type="entry name" value="TolA/TonB C-terminal domain"/>
    <property type="match status" value="1"/>
</dbReference>
<dbReference type="InterPro" id="IPR037682">
    <property type="entry name" value="TonB_C"/>
</dbReference>
<protein>
    <recommendedName>
        <fullName evidence="10">Protein TonB</fullName>
    </recommendedName>
</protein>
<comment type="subcellular location">
    <subcellularLocation>
        <location evidence="1 10">Cell inner membrane</location>
        <topology evidence="1 10">Single-pass membrane protein</topology>
        <orientation evidence="1 10">Periplasmic side</orientation>
    </subcellularLocation>
</comment>
<reference evidence="13" key="1">
    <citation type="submission" date="2024-06" db="EMBL/GenBank/DDBJ databases">
        <title>Genome sequence of Vogesella sp. MAHUQ-64.</title>
        <authorList>
            <person name="Huq M.A."/>
        </authorList>
    </citation>
    <scope>NUCLEOTIDE SEQUENCE</scope>
    <source>
        <strain evidence="13">MAHUQ-64</strain>
    </source>
</reference>
<evidence type="ECO:0000256" key="1">
    <source>
        <dbReference type="ARBA" id="ARBA00004383"/>
    </source>
</evidence>
<evidence type="ECO:0000313" key="13">
    <source>
        <dbReference type="EMBL" id="MEQ6291614.1"/>
    </source>
</evidence>
<keyword evidence="7 10" id="KW-0653">Protein transport</keyword>
<keyword evidence="5 10" id="KW-0997">Cell inner membrane</keyword>
<feature type="domain" description="TonB C-terminal" evidence="12">
    <location>
        <begin position="130"/>
        <end position="223"/>
    </location>
</feature>
<dbReference type="NCBIfam" id="TIGR01352">
    <property type="entry name" value="tonB_Cterm"/>
    <property type="match status" value="1"/>
</dbReference>
<evidence type="ECO:0000256" key="7">
    <source>
        <dbReference type="ARBA" id="ARBA00022927"/>
    </source>
</evidence>
<evidence type="ECO:0000256" key="9">
    <source>
        <dbReference type="ARBA" id="ARBA00023136"/>
    </source>
</evidence>
<evidence type="ECO:0000256" key="11">
    <source>
        <dbReference type="SAM" id="MobiDB-lite"/>
    </source>
</evidence>
<dbReference type="Gene3D" id="3.30.1150.10">
    <property type="match status" value="1"/>
</dbReference>
<comment type="caution">
    <text evidence="13">The sequence shown here is derived from an EMBL/GenBank/DDBJ whole genome shotgun (WGS) entry which is preliminary data.</text>
</comment>
<comment type="function">
    <text evidence="10">Interacts with outer membrane receptor proteins that carry out high-affinity binding and energy dependent uptake into the periplasmic space of specific substrates. It could act to transduce energy from the cytoplasmic membrane to specific energy-requiring processes in the outer membrane, resulting in the release into the periplasm of ligands bound by these outer membrane proteins.</text>
</comment>
<dbReference type="EMBL" id="JBEFLD010000006">
    <property type="protein sequence ID" value="MEQ6291614.1"/>
    <property type="molecule type" value="Genomic_DNA"/>
</dbReference>